<keyword evidence="8" id="KW-1185">Reference proteome</keyword>
<comment type="caution">
    <text evidence="7">The sequence shown here is derived from an EMBL/GenBank/DDBJ whole genome shotgun (WGS) entry which is preliminary data.</text>
</comment>
<evidence type="ECO:0000313" key="8">
    <source>
        <dbReference type="Proteomes" id="UP000260649"/>
    </source>
</evidence>
<dbReference type="Gene3D" id="3.20.20.70">
    <property type="entry name" value="Aldolase class I"/>
    <property type="match status" value="1"/>
</dbReference>
<dbReference type="InterPro" id="IPR006638">
    <property type="entry name" value="Elp3/MiaA/NifB-like_rSAM"/>
</dbReference>
<dbReference type="Proteomes" id="UP000260649">
    <property type="component" value="Unassembled WGS sequence"/>
</dbReference>
<protein>
    <submittedName>
        <fullName evidence="7">Radical SAM protein</fullName>
    </submittedName>
</protein>
<gene>
    <name evidence="7" type="ORF">DV520_00045</name>
</gene>
<dbReference type="Pfam" id="PF04055">
    <property type="entry name" value="Radical_SAM"/>
    <property type="match status" value="1"/>
</dbReference>
<organism evidence="7 8">
    <name type="scientific">Evtepia gabavorous</name>
    <dbReference type="NCBI Taxonomy" id="2211183"/>
    <lineage>
        <taxon>Bacteria</taxon>
        <taxon>Bacillati</taxon>
        <taxon>Bacillota</taxon>
        <taxon>Clostridia</taxon>
        <taxon>Eubacteriales</taxon>
        <taxon>Evtepia</taxon>
    </lineage>
</organism>
<dbReference type="PANTHER" id="PTHR43409:SF4">
    <property type="entry name" value="RADICAL SAM SUPERFAMILY PROTEIN"/>
    <property type="match status" value="1"/>
</dbReference>
<evidence type="ECO:0000259" key="6">
    <source>
        <dbReference type="PROSITE" id="PS51918"/>
    </source>
</evidence>
<dbReference type="GO" id="GO:0046872">
    <property type="term" value="F:metal ion binding"/>
    <property type="evidence" value="ECO:0007669"/>
    <property type="project" value="UniProtKB-KW"/>
</dbReference>
<evidence type="ECO:0000256" key="3">
    <source>
        <dbReference type="ARBA" id="ARBA00022723"/>
    </source>
</evidence>
<dbReference type="PANTHER" id="PTHR43409">
    <property type="entry name" value="ANAEROBIC MAGNESIUM-PROTOPORPHYRIN IX MONOMETHYL ESTER CYCLASE-RELATED"/>
    <property type="match status" value="1"/>
</dbReference>
<keyword evidence="2" id="KW-0949">S-adenosyl-L-methionine</keyword>
<keyword evidence="4" id="KW-0408">Iron</keyword>
<dbReference type="InterPro" id="IPR051198">
    <property type="entry name" value="BchE-like"/>
</dbReference>
<sequence>MTSKIKKEDPALQKITPYNGFELGPIRPPSEAYSLLLRINRGCGWNKCRFCGFYRDVPFSIRRAEDVKKDIDLIKYWVDVFQGKQPPRQAKSEGDYEACSMAYHWVQSGMESVFFQDGNSLLMPPDQLTDVLEYLNAAFPQIQRITTYARSDTINRLKPERLQRYAQLKLNRFHIGLETGNDEILKRMRKGVTKQAQIEAGIKAKAAGIEINEFYMPGMGGREYARQSALDTADVMNQVNPDFIRIRSMALAENLEMYEDYETGLLTRPNDVETIGEIRLFLENLHGITSWVDSDHILNILLELKGRLPQDKDRMLALIDRFLDLPEDQQMLFRLGRRLGLMGQLRDLSNQVLVDKVKQTMDQANIDKTNIDAVCDRLMIRAIPI</sequence>
<dbReference type="GO" id="GO:0051536">
    <property type="term" value="F:iron-sulfur cluster binding"/>
    <property type="evidence" value="ECO:0007669"/>
    <property type="project" value="UniProtKB-KW"/>
</dbReference>
<keyword evidence="5" id="KW-0411">Iron-sulfur</keyword>
<feature type="domain" description="Radical SAM core" evidence="6">
    <location>
        <begin position="29"/>
        <end position="286"/>
    </location>
</feature>
<dbReference type="InterPro" id="IPR058240">
    <property type="entry name" value="rSAM_sf"/>
</dbReference>
<accession>A0A3E2B6A3</accession>
<dbReference type="SMART" id="SM00729">
    <property type="entry name" value="Elp3"/>
    <property type="match status" value="1"/>
</dbReference>
<reference evidence="7 8" key="1">
    <citation type="submission" date="2018-07" db="EMBL/GenBank/DDBJ databases">
        <title>GABA Modulating Bacteria of the Human Gut Microbiota.</title>
        <authorList>
            <person name="Strandwitz P."/>
            <person name="Kim K.H."/>
            <person name="Terekhova D."/>
            <person name="Liu J.K."/>
            <person name="Sharma A."/>
            <person name="Levering J."/>
            <person name="Mcdonald D."/>
            <person name="Dietrich D."/>
            <person name="Ramadhar T.R."/>
            <person name="Lekbua A."/>
            <person name="Mroue N."/>
            <person name="Liston C."/>
            <person name="Stewart E.J."/>
            <person name="Dubin M.J."/>
            <person name="Zengler K."/>
            <person name="Knight R."/>
            <person name="Gilbert J.A."/>
            <person name="Clardy J."/>
            <person name="Lewis K."/>
        </authorList>
    </citation>
    <scope>NUCLEOTIDE SEQUENCE [LARGE SCALE GENOMIC DNA]</scope>
    <source>
        <strain evidence="7 8">KLE1738</strain>
    </source>
</reference>
<keyword evidence="3" id="KW-0479">Metal-binding</keyword>
<comment type="cofactor">
    <cofactor evidence="1">
        <name>[4Fe-4S] cluster</name>
        <dbReference type="ChEBI" id="CHEBI:49883"/>
    </cofactor>
</comment>
<dbReference type="OrthoDB" id="9777636at2"/>
<evidence type="ECO:0000256" key="1">
    <source>
        <dbReference type="ARBA" id="ARBA00001966"/>
    </source>
</evidence>
<evidence type="ECO:0000256" key="5">
    <source>
        <dbReference type="ARBA" id="ARBA00023014"/>
    </source>
</evidence>
<dbReference type="SUPFAM" id="SSF102114">
    <property type="entry name" value="Radical SAM enzymes"/>
    <property type="match status" value="1"/>
</dbReference>
<dbReference type="InterPro" id="IPR013785">
    <property type="entry name" value="Aldolase_TIM"/>
</dbReference>
<evidence type="ECO:0000256" key="4">
    <source>
        <dbReference type="ARBA" id="ARBA00023004"/>
    </source>
</evidence>
<name>A0A3E2B6A3_9FIRM</name>
<dbReference type="SFLD" id="SFLDS00029">
    <property type="entry name" value="Radical_SAM"/>
    <property type="match status" value="1"/>
</dbReference>
<dbReference type="EMBL" id="QQRQ01000001">
    <property type="protein sequence ID" value="RFT07572.1"/>
    <property type="molecule type" value="Genomic_DNA"/>
</dbReference>
<evidence type="ECO:0000256" key="2">
    <source>
        <dbReference type="ARBA" id="ARBA00022691"/>
    </source>
</evidence>
<proteinExistence type="predicted"/>
<dbReference type="PROSITE" id="PS51918">
    <property type="entry name" value="RADICAL_SAM"/>
    <property type="match status" value="1"/>
</dbReference>
<dbReference type="GO" id="GO:0003824">
    <property type="term" value="F:catalytic activity"/>
    <property type="evidence" value="ECO:0007669"/>
    <property type="project" value="InterPro"/>
</dbReference>
<dbReference type="InterPro" id="IPR007197">
    <property type="entry name" value="rSAM"/>
</dbReference>
<dbReference type="AlphaFoldDB" id="A0A3E2B6A3"/>
<evidence type="ECO:0000313" key="7">
    <source>
        <dbReference type="EMBL" id="RFT07572.1"/>
    </source>
</evidence>
<dbReference type="SFLD" id="SFLDG01095">
    <property type="entry name" value="Uncharacterised_Radical_SAM_Su"/>
    <property type="match status" value="1"/>
</dbReference>